<evidence type="ECO:0000259" key="3">
    <source>
        <dbReference type="Pfam" id="PF13649"/>
    </source>
</evidence>
<dbReference type="PANTHER" id="PTHR43861:SF1">
    <property type="entry name" value="TRANS-ACONITATE 2-METHYLTRANSFERASE"/>
    <property type="match status" value="1"/>
</dbReference>
<dbReference type="SUPFAM" id="SSF53335">
    <property type="entry name" value="S-adenosyl-L-methionine-dependent methyltransferases"/>
    <property type="match status" value="1"/>
</dbReference>
<keyword evidence="1 4" id="KW-0489">Methyltransferase</keyword>
<dbReference type="AlphaFoldDB" id="A0A1G7CK17"/>
<dbReference type="EMBL" id="FNAP01000006">
    <property type="protein sequence ID" value="SDE39583.1"/>
    <property type="molecule type" value="Genomic_DNA"/>
</dbReference>
<dbReference type="GO" id="GO:0032259">
    <property type="term" value="P:methylation"/>
    <property type="evidence" value="ECO:0007669"/>
    <property type="project" value="UniProtKB-KW"/>
</dbReference>
<gene>
    <name evidence="4" type="ORF">SAMN05421720_106110</name>
</gene>
<dbReference type="STRING" id="69960.SAMN05421720_106110"/>
<evidence type="ECO:0000313" key="4">
    <source>
        <dbReference type="EMBL" id="SDE39583.1"/>
    </source>
</evidence>
<dbReference type="CDD" id="cd02440">
    <property type="entry name" value="AdoMet_MTases"/>
    <property type="match status" value="1"/>
</dbReference>
<keyword evidence="5" id="KW-1185">Reference proteome</keyword>
<name>A0A1G7CK17_9PROT</name>
<dbReference type="PANTHER" id="PTHR43861">
    <property type="entry name" value="TRANS-ACONITATE 2-METHYLTRANSFERASE-RELATED"/>
    <property type="match status" value="1"/>
</dbReference>
<dbReference type="Gene3D" id="3.40.50.150">
    <property type="entry name" value="Vaccinia Virus protein VP39"/>
    <property type="match status" value="1"/>
</dbReference>
<dbReference type="InterPro" id="IPR029063">
    <property type="entry name" value="SAM-dependent_MTases_sf"/>
</dbReference>
<keyword evidence="2" id="KW-0808">Transferase</keyword>
<proteinExistence type="predicted"/>
<feature type="domain" description="Methyltransferase" evidence="3">
    <location>
        <begin position="52"/>
        <end position="142"/>
    </location>
</feature>
<organism evidence="4 5">
    <name type="scientific">Rhodospira trueperi</name>
    <dbReference type="NCBI Taxonomy" id="69960"/>
    <lineage>
        <taxon>Bacteria</taxon>
        <taxon>Pseudomonadati</taxon>
        <taxon>Pseudomonadota</taxon>
        <taxon>Alphaproteobacteria</taxon>
        <taxon>Rhodospirillales</taxon>
        <taxon>Rhodospirillaceae</taxon>
        <taxon>Rhodospira</taxon>
    </lineage>
</organism>
<dbReference type="OrthoDB" id="9765084at2"/>
<evidence type="ECO:0000256" key="1">
    <source>
        <dbReference type="ARBA" id="ARBA00022603"/>
    </source>
</evidence>
<dbReference type="Proteomes" id="UP000199412">
    <property type="component" value="Unassembled WGS sequence"/>
</dbReference>
<dbReference type="Pfam" id="PF13649">
    <property type="entry name" value="Methyltransf_25"/>
    <property type="match status" value="1"/>
</dbReference>
<evidence type="ECO:0000256" key="2">
    <source>
        <dbReference type="ARBA" id="ARBA00022679"/>
    </source>
</evidence>
<dbReference type="GO" id="GO:0008168">
    <property type="term" value="F:methyltransferase activity"/>
    <property type="evidence" value="ECO:0007669"/>
    <property type="project" value="UniProtKB-KW"/>
</dbReference>
<protein>
    <submittedName>
        <fullName evidence="4">2-polyprenyl-3-methyl-5-hydroxy-6-metoxy-1,4-benzoquinol methylase</fullName>
    </submittedName>
</protein>
<dbReference type="InterPro" id="IPR041698">
    <property type="entry name" value="Methyltransf_25"/>
</dbReference>
<reference evidence="4 5" key="1">
    <citation type="submission" date="2016-10" db="EMBL/GenBank/DDBJ databases">
        <authorList>
            <person name="de Groot N.N."/>
        </authorList>
    </citation>
    <scope>NUCLEOTIDE SEQUENCE [LARGE SCALE GENOMIC DNA]</scope>
    <source>
        <strain evidence="4 5">ATCC 700224</strain>
    </source>
</reference>
<evidence type="ECO:0000313" key="5">
    <source>
        <dbReference type="Proteomes" id="UP000199412"/>
    </source>
</evidence>
<accession>A0A1G7CK17</accession>
<sequence length="209" mass="22867">MNRPEDLAALAARTAEIYQRNAARFDAERARVLFERDWLERFAALLPAGGSVLDVGCGAGEPLAAFIIERGHAVTGVDIAPAMIDRARARFPAAVWTVGDMRTLDMGRTFDGILGWHSFFHLRPDEQRATLPRFAAHLNPGGVLMITVGPAETEVVGRVGDDPIYHASLAPDEYRRILAALGLRIVRFVPEDPSCDQASVLLARKRDGP</sequence>
<dbReference type="RefSeq" id="WP_092785629.1">
    <property type="nucleotide sequence ID" value="NZ_FNAP01000006.1"/>
</dbReference>